<keyword evidence="2" id="KW-0378">Hydrolase</keyword>
<protein>
    <submittedName>
        <fullName evidence="2">Clan CA, family C19, ubiquitin hydrolase-like cysteine peptidase</fullName>
    </submittedName>
</protein>
<dbReference type="InterPro" id="IPR038765">
    <property type="entry name" value="Papain-like_cys_pep_sf"/>
</dbReference>
<dbReference type="OrthoDB" id="292964at2759"/>
<dbReference type="InterPro" id="IPR018200">
    <property type="entry name" value="USP_CS"/>
</dbReference>
<evidence type="ECO:0000313" key="2">
    <source>
        <dbReference type="EMBL" id="EAX98678.1"/>
    </source>
</evidence>
<dbReference type="GO" id="GO:0031647">
    <property type="term" value="P:regulation of protein stability"/>
    <property type="evidence" value="ECO:0000318"/>
    <property type="project" value="GO_Central"/>
</dbReference>
<dbReference type="PROSITE" id="PS50235">
    <property type="entry name" value="USP_3"/>
    <property type="match status" value="1"/>
</dbReference>
<feature type="domain" description="USP" evidence="1">
    <location>
        <begin position="1009"/>
        <end position="1298"/>
    </location>
</feature>
<dbReference type="InterPro" id="IPR001394">
    <property type="entry name" value="Peptidase_C19_UCH"/>
</dbReference>
<dbReference type="RefSeq" id="XP_001311608.1">
    <property type="nucleotide sequence ID" value="XM_001311607.1"/>
</dbReference>
<dbReference type="eggNOG" id="KOG1863">
    <property type="taxonomic scope" value="Eukaryota"/>
</dbReference>
<dbReference type="SUPFAM" id="SSF54001">
    <property type="entry name" value="Cysteine proteinases"/>
    <property type="match status" value="1"/>
</dbReference>
<dbReference type="SMR" id="A2F8U2"/>
<dbReference type="GO" id="GO:0016579">
    <property type="term" value="P:protein deubiquitination"/>
    <property type="evidence" value="ECO:0007669"/>
    <property type="project" value="InterPro"/>
</dbReference>
<dbReference type="InterPro" id="IPR028889">
    <property type="entry name" value="USP"/>
</dbReference>
<dbReference type="InParanoid" id="A2F8U2"/>
<dbReference type="VEuPathDB" id="TrichDB:TVAG_432280"/>
<dbReference type="PROSITE" id="PS00973">
    <property type="entry name" value="USP_2"/>
    <property type="match status" value="1"/>
</dbReference>
<keyword evidence="3" id="KW-1185">Reference proteome</keyword>
<evidence type="ECO:0000259" key="1">
    <source>
        <dbReference type="PROSITE" id="PS50235"/>
    </source>
</evidence>
<dbReference type="VEuPathDB" id="TrichDB:TVAGG3_0126670"/>
<dbReference type="EMBL" id="DS113666">
    <property type="protein sequence ID" value="EAX98678.1"/>
    <property type="molecule type" value="Genomic_DNA"/>
</dbReference>
<dbReference type="FunFam" id="3.90.70.10:FF:000090">
    <property type="entry name" value="Clan CA, family C19, ubiquitin hydrolase-like cysteine peptidase"/>
    <property type="match status" value="1"/>
</dbReference>
<dbReference type="GO" id="GO:0004843">
    <property type="term" value="F:cysteine-type deubiquitinase activity"/>
    <property type="evidence" value="ECO:0000318"/>
    <property type="project" value="GO_Central"/>
</dbReference>
<organism evidence="2 3">
    <name type="scientific">Trichomonas vaginalis (strain ATCC PRA-98 / G3)</name>
    <dbReference type="NCBI Taxonomy" id="412133"/>
    <lineage>
        <taxon>Eukaryota</taxon>
        <taxon>Metamonada</taxon>
        <taxon>Parabasalia</taxon>
        <taxon>Trichomonadida</taxon>
        <taxon>Trichomonadidae</taxon>
        <taxon>Trichomonas</taxon>
    </lineage>
</organism>
<dbReference type="Pfam" id="PF00443">
    <property type="entry name" value="UCH"/>
    <property type="match status" value="1"/>
</dbReference>
<name>A2F8U2_TRIV3</name>
<dbReference type="GO" id="GO:0005634">
    <property type="term" value="C:nucleus"/>
    <property type="evidence" value="ECO:0000318"/>
    <property type="project" value="GO_Central"/>
</dbReference>
<proteinExistence type="predicted"/>
<reference evidence="2" key="1">
    <citation type="submission" date="2006-10" db="EMBL/GenBank/DDBJ databases">
        <authorList>
            <person name="Amadeo P."/>
            <person name="Zhao Q."/>
            <person name="Wortman J."/>
            <person name="Fraser-Liggett C."/>
            <person name="Carlton J."/>
        </authorList>
    </citation>
    <scope>NUCLEOTIDE SEQUENCE</scope>
    <source>
        <strain evidence="2">G3</strain>
    </source>
</reference>
<accession>A2F8U2</accession>
<sequence>MFKKNRFPDEADILEKLERVQDIPNTTRELTEAILELRNTPFTELNRQQKEFVTDTLPDVFKDIVGLNKPSKKINMEINIFTEAYLKLTSEYNLNIDMIHVIGKIFDKQMREFKLRMIGEVTAGTKEKFLNFSPEFEYLLPAEKRPHCNQTVKEIINQLFTAGIVAKMFENISNQTTKPEIFAEFLTIYSGIESSLVDEAISIMLPIIFEEIMRLLDVQQTDFSGLCSFLAKHFRASSFYASRIIETLCKMSEVGNFSKRNEVVGEIIEIASYPVNQPLVAENAEIIKKTFIDAININQNQIILNQIYNFLPKFSEICSFSVEDIESTIEKSQGSCPTSMIMDIIPNLQDAHLDKFTTFLITNKYFYPDLFSSLMNRIRGPSCRKLLSYMLENKEMLQKVGLEGFKMTPNIKTYIAEIEPNTPEIIESLSLFYIKSPRIEQFHDFIMATINMIPQNPSLINVLMNFTETMTKFDSEGTICDVFNFFFNKFMEEGSDSWAVSLLPIITAWIGEVNRVPSHFFFEKFKQLNYENCPNVIPSLFNIVVAKSDDQTGVIDLLFNIISNDVPIRHVHWAISEIFSLIKDNAEQVANACSMILAKPSESHFRMIFEAAKFEADYFRLEDTNFGVKQKVVIKENNAEFYVSFTPIHSSRRLYAAVANHSDIPIDELLLWNADPLNEFVIPFGCPLTSLHLSSTETLFVSIEKTKDKILHQAKYEPHFLTCLSSPEKSEILANLLSQSHNIQLFRVAELIDPSNIPVINDVLINLLHGEISDISDFVNEYLPLFPAALNALVESGKATPSDIESSATFIAEHTFDSVSTAICCDALIKSPIKIKVSREVAELIILKAEDSRIREMAINIIGEVDDNLLIHLIELSTKLEYRSHSNQLYRFIKTYELSHTIFESFYDDLVQFEMSSVWDIDETFIGLLDYIEVNEKTIKTTFNRLFTQPTCVCFMTPFLQTHESRTAAYNFLKDPKALPHISAFLQKLKSTPNYLVTFSDDFTPKGRLGLLNFSTTCYINAVLQNMIAMPNVLAPILDLPANGLTPFVMELRKLLALIRYGRGTPLNITHFTETVPEFEPNLQQDAHEFFDLVINKLTKEIPDPEVINQQLCGKIMNEICNSKTGEVLTSNEESFYYLTLAIKGLKNIVQTFEKFFEDSEISGGYRIDSGEYVQAVRRNRVVTWPNYLVLQLQRWDYAYLSRERSKLTQELQFPVEITPPSCADKYQLTGVIVHEGEADSGHYMAIVRNETGNDWYFCNDQDIVNFDPANLGPWCFGGEPKPGDSVWTGYLLFYKKIGMQEVFMPEVNPDLQLIVDEYNDSYWPAQCLYSFQYIKYVEELIMAKEQTETTLDIIYRTLMRVILINEESLQRWTDLLTKNILTNVKNCQIFFNYVKLLFGPNLPAAISITDAVVDNFRILVQTAMSVMSDTTEHLQMLLQGIDYGSHKRAMVFALDIIAYCCDNLAVDWSREESALFLMAVLLTMEIQKEVQRSTGTKHFQAFDSLAKVMCDAVKSTGATEAMATFLDVNTLNRIVDNLKMSNNFMTFLALLANTRPDLLEHLIDASPRVQTIVNSAIPIQIGGTNEIAMTIDLSFYFSHGSDFIFSVHPSIRNRTYETFKLLIGSPEPHIDHYFHTRPYDPSIPVPKVTAESSFTHYIISLSDDFLQVIQQDAMRGCEYVCLLQSVVGIAPMSTKPLFNKLIGPIIADKSGDLLELFMPVIHHLVAFDPDILITINEEEREVFRNMAQPTIMDVELVLMAPNVFAGSWLLSECVDFVLTQLTQTEACDRLISLLKEIGCQVRCPKEAKDKWVLWPALQLWEIGCCDKNDLALFIVSALKKAQPAALCKRMKIVQKAIETVKEFKPELIDESVINL</sequence>
<dbReference type="PANTHER" id="PTHR24006">
    <property type="entry name" value="UBIQUITIN CARBOXYL-TERMINAL HYDROLASE"/>
    <property type="match status" value="1"/>
</dbReference>
<evidence type="ECO:0000313" key="3">
    <source>
        <dbReference type="Proteomes" id="UP000001542"/>
    </source>
</evidence>
<dbReference type="Proteomes" id="UP000001542">
    <property type="component" value="Unassembled WGS sequence"/>
</dbReference>
<reference evidence="2" key="2">
    <citation type="journal article" date="2007" name="Science">
        <title>Draft genome sequence of the sexually transmitted pathogen Trichomonas vaginalis.</title>
        <authorList>
            <person name="Carlton J.M."/>
            <person name="Hirt R.P."/>
            <person name="Silva J.C."/>
            <person name="Delcher A.L."/>
            <person name="Schatz M."/>
            <person name="Zhao Q."/>
            <person name="Wortman J.R."/>
            <person name="Bidwell S.L."/>
            <person name="Alsmark U.C.M."/>
            <person name="Besteiro S."/>
            <person name="Sicheritz-Ponten T."/>
            <person name="Noel C.J."/>
            <person name="Dacks J.B."/>
            <person name="Foster P.G."/>
            <person name="Simillion C."/>
            <person name="Van de Peer Y."/>
            <person name="Miranda-Saavedra D."/>
            <person name="Barton G.J."/>
            <person name="Westrop G.D."/>
            <person name="Mueller S."/>
            <person name="Dessi D."/>
            <person name="Fiori P.L."/>
            <person name="Ren Q."/>
            <person name="Paulsen I."/>
            <person name="Zhang H."/>
            <person name="Bastida-Corcuera F.D."/>
            <person name="Simoes-Barbosa A."/>
            <person name="Brown M.T."/>
            <person name="Hayes R.D."/>
            <person name="Mukherjee M."/>
            <person name="Okumura C.Y."/>
            <person name="Schneider R."/>
            <person name="Smith A.J."/>
            <person name="Vanacova S."/>
            <person name="Villalvazo M."/>
            <person name="Haas B.J."/>
            <person name="Pertea M."/>
            <person name="Feldblyum T.V."/>
            <person name="Utterback T.R."/>
            <person name="Shu C.L."/>
            <person name="Osoegawa K."/>
            <person name="de Jong P.J."/>
            <person name="Hrdy I."/>
            <person name="Horvathova L."/>
            <person name="Zubacova Z."/>
            <person name="Dolezal P."/>
            <person name="Malik S.B."/>
            <person name="Logsdon J.M. Jr."/>
            <person name="Henze K."/>
            <person name="Gupta A."/>
            <person name="Wang C.C."/>
            <person name="Dunne R.L."/>
            <person name="Upcroft J.A."/>
            <person name="Upcroft P."/>
            <person name="White O."/>
            <person name="Salzberg S.L."/>
            <person name="Tang P."/>
            <person name="Chiu C.-H."/>
            <person name="Lee Y.-S."/>
            <person name="Embley T.M."/>
            <person name="Coombs G.H."/>
            <person name="Mottram J.C."/>
            <person name="Tachezy J."/>
            <person name="Fraser-Liggett C.M."/>
            <person name="Johnson P.J."/>
        </authorList>
    </citation>
    <scope>NUCLEOTIDE SEQUENCE [LARGE SCALE GENOMIC DNA]</scope>
    <source>
        <strain evidence="2">G3</strain>
    </source>
</reference>
<dbReference type="PANTHER" id="PTHR24006:SF925">
    <property type="entry name" value="UBIQUITINYL HYDROLASE 1"/>
    <property type="match status" value="1"/>
</dbReference>
<dbReference type="KEGG" id="tva:4756478"/>
<dbReference type="InterPro" id="IPR050164">
    <property type="entry name" value="Peptidase_C19"/>
</dbReference>
<dbReference type="GO" id="GO:0005829">
    <property type="term" value="C:cytosol"/>
    <property type="evidence" value="ECO:0000318"/>
    <property type="project" value="GO_Central"/>
</dbReference>
<gene>
    <name evidence="2" type="ORF">TVAG_432280</name>
</gene>
<dbReference type="Gene3D" id="3.90.70.10">
    <property type="entry name" value="Cysteine proteinases"/>
    <property type="match status" value="1"/>
</dbReference>